<dbReference type="EC" id="2.7.13.3" evidence="2"/>
<evidence type="ECO:0000259" key="9">
    <source>
        <dbReference type="PROSITE" id="PS50112"/>
    </source>
</evidence>
<dbReference type="InterPro" id="IPR003661">
    <property type="entry name" value="HisK_dim/P_dom"/>
</dbReference>
<feature type="modified residue" description="4-aspartylphosphate" evidence="6">
    <location>
        <position position="936"/>
    </location>
</feature>
<dbReference type="Gene3D" id="3.30.565.10">
    <property type="entry name" value="Histidine kinase-like ATPase, C-terminal domain"/>
    <property type="match status" value="1"/>
</dbReference>
<dbReference type="InterPro" id="IPR000014">
    <property type="entry name" value="PAS"/>
</dbReference>
<evidence type="ECO:0000259" key="10">
    <source>
        <dbReference type="PROSITE" id="PS50113"/>
    </source>
</evidence>
<dbReference type="SMART" id="SM00091">
    <property type="entry name" value="PAS"/>
    <property type="match status" value="1"/>
</dbReference>
<keyword evidence="3 6" id="KW-0597">Phosphoprotein</keyword>
<dbReference type="InterPro" id="IPR029016">
    <property type="entry name" value="GAF-like_dom_sf"/>
</dbReference>
<dbReference type="GO" id="GO:0005524">
    <property type="term" value="F:ATP binding"/>
    <property type="evidence" value="ECO:0007669"/>
    <property type="project" value="UniProtKB-KW"/>
</dbReference>
<dbReference type="InterPro" id="IPR011006">
    <property type="entry name" value="CheY-like_superfamily"/>
</dbReference>
<dbReference type="PANTHER" id="PTHR43047:SF64">
    <property type="entry name" value="HISTIDINE KINASE CONTAINING CHEY-HOMOLOGOUS RECEIVER DOMAIN AND PAS DOMAIN-RELATED"/>
    <property type="match status" value="1"/>
</dbReference>
<dbReference type="Gene3D" id="1.10.287.130">
    <property type="match status" value="1"/>
</dbReference>
<dbReference type="Pfam" id="PF13426">
    <property type="entry name" value="PAS_9"/>
    <property type="match status" value="1"/>
</dbReference>
<dbReference type="PRINTS" id="PR00344">
    <property type="entry name" value="BCTRLSENSOR"/>
</dbReference>
<feature type="domain" description="PAS" evidence="9">
    <location>
        <begin position="328"/>
        <end position="374"/>
    </location>
</feature>
<dbReference type="CDD" id="cd16922">
    <property type="entry name" value="HATPase_EvgS-ArcB-TorS-like"/>
    <property type="match status" value="1"/>
</dbReference>
<dbReference type="InterPro" id="IPR004358">
    <property type="entry name" value="Sig_transdc_His_kin-like_C"/>
</dbReference>
<dbReference type="InterPro" id="IPR001610">
    <property type="entry name" value="PAC"/>
</dbReference>
<dbReference type="PROSITE" id="PS50112">
    <property type="entry name" value="PAS"/>
    <property type="match status" value="1"/>
</dbReference>
<organism evidence="11 12">
    <name type="scientific">Stutzerimonas tarimensis</name>
    <dbReference type="NCBI Taxonomy" id="1507735"/>
    <lineage>
        <taxon>Bacteria</taxon>
        <taxon>Pseudomonadati</taxon>
        <taxon>Pseudomonadota</taxon>
        <taxon>Gammaproteobacteria</taxon>
        <taxon>Pseudomonadales</taxon>
        <taxon>Pseudomonadaceae</taxon>
        <taxon>Stutzerimonas</taxon>
    </lineage>
</organism>
<evidence type="ECO:0000259" key="7">
    <source>
        <dbReference type="PROSITE" id="PS50109"/>
    </source>
</evidence>
<dbReference type="SUPFAM" id="SSF52172">
    <property type="entry name" value="CheY-like"/>
    <property type="match status" value="1"/>
</dbReference>
<keyword evidence="12" id="KW-1185">Reference proteome</keyword>
<dbReference type="InterPro" id="IPR035965">
    <property type="entry name" value="PAS-like_dom_sf"/>
</dbReference>
<dbReference type="InterPro" id="IPR003594">
    <property type="entry name" value="HATPase_dom"/>
</dbReference>
<dbReference type="PROSITE" id="PS50109">
    <property type="entry name" value="HIS_KIN"/>
    <property type="match status" value="1"/>
</dbReference>
<dbReference type="InterPro" id="IPR036890">
    <property type="entry name" value="HATPase_C_sf"/>
</dbReference>
<evidence type="ECO:0000256" key="1">
    <source>
        <dbReference type="ARBA" id="ARBA00000085"/>
    </source>
</evidence>
<dbReference type="SUPFAM" id="SSF55874">
    <property type="entry name" value="ATPase domain of HSP90 chaperone/DNA topoisomerase II/histidine kinase"/>
    <property type="match status" value="1"/>
</dbReference>
<dbReference type="InterPro" id="IPR005467">
    <property type="entry name" value="His_kinase_dom"/>
</dbReference>
<evidence type="ECO:0000256" key="4">
    <source>
        <dbReference type="ARBA" id="ARBA00022679"/>
    </source>
</evidence>
<dbReference type="SMART" id="SM00388">
    <property type="entry name" value="HisKA"/>
    <property type="match status" value="1"/>
</dbReference>
<keyword evidence="4" id="KW-0808">Transferase</keyword>
<dbReference type="RefSeq" id="WP_386366507.1">
    <property type="nucleotide sequence ID" value="NZ_JBHRXZ010000024.1"/>
</dbReference>
<dbReference type="CDD" id="cd00082">
    <property type="entry name" value="HisKA"/>
    <property type="match status" value="1"/>
</dbReference>
<dbReference type="CDD" id="cd00130">
    <property type="entry name" value="PAS"/>
    <property type="match status" value="1"/>
</dbReference>
<dbReference type="PROSITE" id="PS50113">
    <property type="entry name" value="PAC"/>
    <property type="match status" value="1"/>
</dbReference>
<dbReference type="CDD" id="cd17546">
    <property type="entry name" value="REC_hyHK_CKI1_RcsC-like"/>
    <property type="match status" value="1"/>
</dbReference>
<dbReference type="SUPFAM" id="SSF55781">
    <property type="entry name" value="GAF domain-like"/>
    <property type="match status" value="1"/>
</dbReference>
<dbReference type="Proteomes" id="UP001595630">
    <property type="component" value="Unassembled WGS sequence"/>
</dbReference>
<dbReference type="Pfam" id="PF00072">
    <property type="entry name" value="Response_reg"/>
    <property type="match status" value="1"/>
</dbReference>
<dbReference type="SMART" id="SM00086">
    <property type="entry name" value="PAC"/>
    <property type="match status" value="1"/>
</dbReference>
<feature type="domain" description="PAC" evidence="10">
    <location>
        <begin position="401"/>
        <end position="453"/>
    </location>
</feature>
<evidence type="ECO:0000256" key="6">
    <source>
        <dbReference type="PROSITE-ProRule" id="PRU00169"/>
    </source>
</evidence>
<dbReference type="InterPro" id="IPR036097">
    <property type="entry name" value="HisK_dim/P_sf"/>
</dbReference>
<dbReference type="Gene3D" id="3.30.450.20">
    <property type="entry name" value="PAS domain"/>
    <property type="match status" value="2"/>
</dbReference>
<gene>
    <name evidence="11" type="ORF">ACFOMF_15500</name>
</gene>
<feature type="domain" description="Histidine kinase" evidence="7">
    <location>
        <begin position="636"/>
        <end position="858"/>
    </location>
</feature>
<dbReference type="Pfam" id="PF00512">
    <property type="entry name" value="HisKA"/>
    <property type="match status" value="1"/>
</dbReference>
<evidence type="ECO:0000256" key="3">
    <source>
        <dbReference type="ARBA" id="ARBA00022553"/>
    </source>
</evidence>
<keyword evidence="5" id="KW-0418">Kinase</keyword>
<name>A0ABV7TC20_9GAMM</name>
<dbReference type="Gene3D" id="3.40.50.2300">
    <property type="match status" value="1"/>
</dbReference>
<evidence type="ECO:0000313" key="12">
    <source>
        <dbReference type="Proteomes" id="UP001595630"/>
    </source>
</evidence>
<comment type="caution">
    <text evidence="11">The sequence shown here is derived from an EMBL/GenBank/DDBJ whole genome shotgun (WGS) entry which is preliminary data.</text>
</comment>
<dbReference type="SUPFAM" id="SSF55785">
    <property type="entry name" value="PYP-like sensor domain (PAS domain)"/>
    <property type="match status" value="1"/>
</dbReference>
<evidence type="ECO:0000256" key="2">
    <source>
        <dbReference type="ARBA" id="ARBA00012438"/>
    </source>
</evidence>
<dbReference type="SMART" id="SM00448">
    <property type="entry name" value="REC"/>
    <property type="match status" value="1"/>
</dbReference>
<keyword evidence="11" id="KW-0547">Nucleotide-binding</keyword>
<accession>A0ABV7TC20</accession>
<dbReference type="SMART" id="SM00065">
    <property type="entry name" value="GAF"/>
    <property type="match status" value="1"/>
</dbReference>
<dbReference type="InterPro" id="IPR000700">
    <property type="entry name" value="PAS-assoc_C"/>
</dbReference>
<dbReference type="SMART" id="SM00387">
    <property type="entry name" value="HATPase_c"/>
    <property type="match status" value="1"/>
</dbReference>
<keyword evidence="11" id="KW-0067">ATP-binding</keyword>
<dbReference type="EMBL" id="JBHRXZ010000024">
    <property type="protein sequence ID" value="MFC3609186.1"/>
    <property type="molecule type" value="Genomic_DNA"/>
</dbReference>
<dbReference type="SUPFAM" id="SSF47384">
    <property type="entry name" value="Homodimeric domain of signal transducing histidine kinase"/>
    <property type="match status" value="1"/>
</dbReference>
<dbReference type="PROSITE" id="PS50110">
    <property type="entry name" value="RESPONSE_REGULATORY"/>
    <property type="match status" value="1"/>
</dbReference>
<protein>
    <recommendedName>
        <fullName evidence="2">histidine kinase</fullName>
        <ecNumber evidence="2">2.7.13.3</ecNumber>
    </recommendedName>
</protein>
<evidence type="ECO:0000259" key="8">
    <source>
        <dbReference type="PROSITE" id="PS50110"/>
    </source>
</evidence>
<comment type="catalytic activity">
    <reaction evidence="1">
        <text>ATP + protein L-histidine = ADP + protein N-phospho-L-histidine.</text>
        <dbReference type="EC" id="2.7.13.3"/>
    </reaction>
</comment>
<evidence type="ECO:0000256" key="5">
    <source>
        <dbReference type="ARBA" id="ARBA00022777"/>
    </source>
</evidence>
<dbReference type="Pfam" id="PF01590">
    <property type="entry name" value="GAF"/>
    <property type="match status" value="1"/>
</dbReference>
<dbReference type="NCBIfam" id="TIGR00229">
    <property type="entry name" value="sensory_box"/>
    <property type="match status" value="1"/>
</dbReference>
<reference evidence="12" key="1">
    <citation type="journal article" date="2019" name="Int. J. Syst. Evol. Microbiol.">
        <title>The Global Catalogue of Microorganisms (GCM) 10K type strain sequencing project: providing services to taxonomists for standard genome sequencing and annotation.</title>
        <authorList>
            <consortium name="The Broad Institute Genomics Platform"/>
            <consortium name="The Broad Institute Genome Sequencing Center for Infectious Disease"/>
            <person name="Wu L."/>
            <person name="Ma J."/>
        </authorList>
    </citation>
    <scope>NUCLEOTIDE SEQUENCE [LARGE SCALE GENOMIC DNA]</scope>
    <source>
        <strain evidence="12">KCTC 42447</strain>
    </source>
</reference>
<sequence>MTRRTRGFVWLLAGLQLLLMVSVIAGTSAYLLRLRSEILSEHQRAAMAQGRTLEDHLTQSLSLTSLTLAALPGLLPIHVADSTGRLNEILDETQRRLPHLRSLSLAADDRIFASSNPDNPGTSIAPAGFPSAHATGGMLQLGRLWIGRDFTDGRPVSPAEPPSAEALTFLPVRRSLSVDGVELQAVAALNPEFFLNHIDRHTLAGVTEVDVLDYDGGLLWSSRLLQPPGEVEVSPEELQIMRDKEIGVFTEVQLDGRQGMLAYRASATYPLFVNVFVDREAALARWREESVQTLLGVALALLALLALTGTLTARVVAAQREEMRMQEERRLAASVFEHSTDGILMTDGAQRIIALNPALERTSGYRADELLGQTPRLFSSGCHDAAFYRKMWDCLINEGLWRGEIVNRNKGGELITEWVTISRVANAAGELANYVAVFQDLTEQHQQARRLQRQLAALSALNDIVAVTGIDPLATLRKGLDVAMQHLDMEFGLVTRIDLAADLCQVLVQRGLPDASEAREYPLGDCYCRQTLARDDVLTISTPGQPNPGAHAALPGQGLCAYVGAPVRIDGEVLGTLSFASRQGAQAFDASDLEFVRMLARWAGAFLERARAEERLCQARDAAEAASVAKSRFLATMSHELRTPMNGVLGMAQLLMMEPVSEADRREYAQTIYQSGETLLALLNDILDLSKVEAGKMALSNQPLDPSEELRKAASLFAAAAQRKGLALNWQWRGPGGRCYLGDPLRLQQILSNLLSNAVKFTDAGCIEVAGYEKSRGPRGALLHLEVSDTGIGIAAEQQAQLFKPFSQLDGSDSRRFAGTGLGLSIVARLAELMGGRVGMRSEAGKGAVFWVEICLPLTVELRAPGAASAGRPGAAARPRMSRADPVLVAEDNQANLMVITAMLERMGLAVESVSNGRAALDYLRSGGRACLVLMDCQMPLMDGFEATRQIRAWEQESGRVALPILAMTAGVFEEDQQRCREAGMGGCVPKPIDFRRLASELQAHLGGQFDAAVASAPAGAGTVGGADDQEMQRQLAEIDRLLASNRYAALGWLRSLRPRLGNDDQRAVLDRVIEQAAAFHFKSARMELERLIQRKGPGDDSEEDQREHE</sequence>
<feature type="domain" description="Response regulatory" evidence="8">
    <location>
        <begin position="886"/>
        <end position="1006"/>
    </location>
</feature>
<evidence type="ECO:0000313" key="11">
    <source>
        <dbReference type="EMBL" id="MFC3609186.1"/>
    </source>
</evidence>
<dbReference type="InterPro" id="IPR003018">
    <property type="entry name" value="GAF"/>
</dbReference>
<dbReference type="Gene3D" id="3.30.450.40">
    <property type="match status" value="1"/>
</dbReference>
<dbReference type="PANTHER" id="PTHR43047">
    <property type="entry name" value="TWO-COMPONENT HISTIDINE PROTEIN KINASE"/>
    <property type="match status" value="1"/>
</dbReference>
<dbReference type="Pfam" id="PF02518">
    <property type="entry name" value="HATPase_c"/>
    <property type="match status" value="1"/>
</dbReference>
<proteinExistence type="predicted"/>
<dbReference type="InterPro" id="IPR001789">
    <property type="entry name" value="Sig_transdc_resp-reg_receiver"/>
</dbReference>